<evidence type="ECO:0000313" key="2">
    <source>
        <dbReference type="Proteomes" id="UP001057452"/>
    </source>
</evidence>
<dbReference type="Proteomes" id="UP001057452">
    <property type="component" value="Chromosome 23"/>
</dbReference>
<evidence type="ECO:0000313" key="1">
    <source>
        <dbReference type="EMBL" id="KAI4802782.1"/>
    </source>
</evidence>
<accession>A0ACB9VS78</accession>
<sequence>MPRKAKKTEKSPLPFLEPPVRGARLQNVPEVRAALNPKEFFKETRDSSSSLNSW</sequence>
<gene>
    <name evidence="1" type="ORF">KUCAC02_006358</name>
</gene>
<protein>
    <submittedName>
        <fullName evidence="1">Uncharacterized protein</fullName>
    </submittedName>
</protein>
<feature type="non-terminal residue" evidence="1">
    <location>
        <position position="54"/>
    </location>
</feature>
<comment type="caution">
    <text evidence="1">The sequence shown here is derived from an EMBL/GenBank/DDBJ whole genome shotgun (WGS) entry which is preliminary data.</text>
</comment>
<keyword evidence="2" id="KW-1185">Reference proteome</keyword>
<name>A0ACB9VS78_CHAAC</name>
<dbReference type="EMBL" id="CM043807">
    <property type="protein sequence ID" value="KAI4802782.1"/>
    <property type="molecule type" value="Genomic_DNA"/>
</dbReference>
<proteinExistence type="predicted"/>
<reference evidence="1" key="1">
    <citation type="submission" date="2022-05" db="EMBL/GenBank/DDBJ databases">
        <title>Chromosome-level genome of Chaenocephalus aceratus.</title>
        <authorList>
            <person name="Park H."/>
        </authorList>
    </citation>
    <scope>NUCLEOTIDE SEQUENCE</scope>
    <source>
        <strain evidence="1">KU_202001</strain>
    </source>
</reference>
<organism evidence="1 2">
    <name type="scientific">Chaenocephalus aceratus</name>
    <name type="common">Blackfin icefish</name>
    <name type="synonym">Chaenichthys aceratus</name>
    <dbReference type="NCBI Taxonomy" id="36190"/>
    <lineage>
        <taxon>Eukaryota</taxon>
        <taxon>Metazoa</taxon>
        <taxon>Chordata</taxon>
        <taxon>Craniata</taxon>
        <taxon>Vertebrata</taxon>
        <taxon>Euteleostomi</taxon>
        <taxon>Actinopterygii</taxon>
        <taxon>Neopterygii</taxon>
        <taxon>Teleostei</taxon>
        <taxon>Neoteleostei</taxon>
        <taxon>Acanthomorphata</taxon>
        <taxon>Eupercaria</taxon>
        <taxon>Perciformes</taxon>
        <taxon>Notothenioidei</taxon>
        <taxon>Channichthyidae</taxon>
        <taxon>Chaenocephalus</taxon>
    </lineage>
</organism>